<accession>A0A6A6VM85</accession>
<reference evidence="3" key="1">
    <citation type="journal article" date="2020" name="Stud. Mycol.">
        <title>101 Dothideomycetes genomes: a test case for predicting lifestyles and emergence of pathogens.</title>
        <authorList>
            <person name="Haridas S."/>
            <person name="Albert R."/>
            <person name="Binder M."/>
            <person name="Bloem J."/>
            <person name="Labutti K."/>
            <person name="Salamov A."/>
            <person name="Andreopoulos B."/>
            <person name="Baker S."/>
            <person name="Barry K."/>
            <person name="Bills G."/>
            <person name="Bluhm B."/>
            <person name="Cannon C."/>
            <person name="Castanera R."/>
            <person name="Culley D."/>
            <person name="Daum C."/>
            <person name="Ezra D."/>
            <person name="Gonzalez J."/>
            <person name="Henrissat B."/>
            <person name="Kuo A."/>
            <person name="Liang C."/>
            <person name="Lipzen A."/>
            <person name="Lutzoni F."/>
            <person name="Magnuson J."/>
            <person name="Mondo S."/>
            <person name="Nolan M."/>
            <person name="Ohm R."/>
            <person name="Pangilinan J."/>
            <person name="Park H.-J."/>
            <person name="Ramirez L."/>
            <person name="Alfaro M."/>
            <person name="Sun H."/>
            <person name="Tritt A."/>
            <person name="Yoshinaga Y."/>
            <person name="Zwiers L.-H."/>
            <person name="Turgeon B."/>
            <person name="Goodwin S."/>
            <person name="Spatafora J."/>
            <person name="Crous P."/>
            <person name="Grigoriev I."/>
        </authorList>
    </citation>
    <scope>NUCLEOTIDE SEQUENCE</scope>
    <source>
        <strain evidence="3">CBS 119925</strain>
    </source>
</reference>
<gene>
    <name evidence="3" type="ORF">M011DRAFT_474394</name>
</gene>
<keyword evidence="2" id="KW-0812">Transmembrane</keyword>
<evidence type="ECO:0000313" key="3">
    <source>
        <dbReference type="EMBL" id="KAF2750906.1"/>
    </source>
</evidence>
<evidence type="ECO:0000256" key="2">
    <source>
        <dbReference type="SAM" id="Phobius"/>
    </source>
</evidence>
<sequence length="319" mass="37634">MSLLINILHVLADKTLDLLTNKTPLLHLDKMGHLVRLLRNDDSRPDPASIPVLLFLMRTSILLFLFAFLCDFYRFDREHRDQDLHFPLDPLPHFLWNYLVNLEVRFHNLCFQISRSLHRVFDYILEDLWHKNNPELEPEPEPGPLRDPDYLDGIIIEWVGWGGLWIGWPDFESILLDLFESIFDLLFLLGFVYAFLHTRLYLSILVVLVFHVLWHFNTDSDTNLDLEYDSEFESESDSEFDSESDWGSDSEDDSDSDWDSDGNDWDSDGGDWDGGDEFVTEPRAWWQKTSEKVKRVRSIVCQLCRRFRAHTMMRNSEAT</sequence>
<feature type="transmembrane region" description="Helical" evidence="2">
    <location>
        <begin position="150"/>
        <end position="168"/>
    </location>
</feature>
<dbReference type="Proteomes" id="UP000799440">
    <property type="component" value="Unassembled WGS sequence"/>
</dbReference>
<feature type="region of interest" description="Disordered" evidence="1">
    <location>
        <begin position="233"/>
        <end position="278"/>
    </location>
</feature>
<evidence type="ECO:0000313" key="4">
    <source>
        <dbReference type="Proteomes" id="UP000799440"/>
    </source>
</evidence>
<feature type="transmembrane region" description="Helical" evidence="2">
    <location>
        <begin position="48"/>
        <end position="70"/>
    </location>
</feature>
<organism evidence="3 4">
    <name type="scientific">Sporormia fimetaria CBS 119925</name>
    <dbReference type="NCBI Taxonomy" id="1340428"/>
    <lineage>
        <taxon>Eukaryota</taxon>
        <taxon>Fungi</taxon>
        <taxon>Dikarya</taxon>
        <taxon>Ascomycota</taxon>
        <taxon>Pezizomycotina</taxon>
        <taxon>Dothideomycetes</taxon>
        <taxon>Pleosporomycetidae</taxon>
        <taxon>Pleosporales</taxon>
        <taxon>Sporormiaceae</taxon>
        <taxon>Sporormia</taxon>
    </lineage>
</organism>
<feature type="transmembrane region" description="Helical" evidence="2">
    <location>
        <begin position="200"/>
        <end position="216"/>
    </location>
</feature>
<keyword evidence="2" id="KW-0472">Membrane</keyword>
<proteinExistence type="predicted"/>
<name>A0A6A6VM85_9PLEO</name>
<keyword evidence="4" id="KW-1185">Reference proteome</keyword>
<dbReference type="AlphaFoldDB" id="A0A6A6VM85"/>
<dbReference type="EMBL" id="MU006563">
    <property type="protein sequence ID" value="KAF2750906.1"/>
    <property type="molecule type" value="Genomic_DNA"/>
</dbReference>
<keyword evidence="2" id="KW-1133">Transmembrane helix</keyword>
<protein>
    <submittedName>
        <fullName evidence="3">Uncharacterized protein</fullName>
    </submittedName>
</protein>
<evidence type="ECO:0000256" key="1">
    <source>
        <dbReference type="SAM" id="MobiDB-lite"/>
    </source>
</evidence>